<protein>
    <recommendedName>
        <fullName evidence="5">Large ribosomal subunit protein eL36</fullName>
    </recommendedName>
    <alternativeName>
        <fullName evidence="6">60S ribosomal protein L36</fullName>
    </alternativeName>
</protein>
<dbReference type="FunFam" id="1.10.10.1760:FF:000001">
    <property type="entry name" value="60S ribosomal protein L36"/>
    <property type="match status" value="1"/>
</dbReference>
<organism evidence="7 8">
    <name type="scientific">Patella caerulea</name>
    <name type="common">Rayed Mediterranean limpet</name>
    <dbReference type="NCBI Taxonomy" id="87958"/>
    <lineage>
        <taxon>Eukaryota</taxon>
        <taxon>Metazoa</taxon>
        <taxon>Spiralia</taxon>
        <taxon>Lophotrochozoa</taxon>
        <taxon>Mollusca</taxon>
        <taxon>Gastropoda</taxon>
        <taxon>Patellogastropoda</taxon>
        <taxon>Patelloidea</taxon>
        <taxon>Patellidae</taxon>
        <taxon>Patella</taxon>
    </lineage>
</organism>
<dbReference type="GO" id="GO:0003735">
    <property type="term" value="F:structural constituent of ribosome"/>
    <property type="evidence" value="ECO:0007669"/>
    <property type="project" value="InterPro"/>
</dbReference>
<comment type="subunit">
    <text evidence="2">Component of the large ribosomal subunit.</text>
</comment>
<dbReference type="Pfam" id="PF01158">
    <property type="entry name" value="Ribosomal_L36e"/>
    <property type="match status" value="1"/>
</dbReference>
<comment type="similarity">
    <text evidence="1">Belongs to the eukaryotic ribosomal protein eL36 family.</text>
</comment>
<dbReference type="GO" id="GO:0006412">
    <property type="term" value="P:translation"/>
    <property type="evidence" value="ECO:0007669"/>
    <property type="project" value="InterPro"/>
</dbReference>
<dbReference type="InterPro" id="IPR038097">
    <property type="entry name" value="Ribosomal_eL36_sf"/>
</dbReference>
<evidence type="ECO:0000256" key="1">
    <source>
        <dbReference type="ARBA" id="ARBA00006509"/>
    </source>
</evidence>
<evidence type="ECO:0000256" key="5">
    <source>
        <dbReference type="ARBA" id="ARBA00035226"/>
    </source>
</evidence>
<dbReference type="AlphaFoldDB" id="A0AAN8JMQ1"/>
<evidence type="ECO:0000256" key="3">
    <source>
        <dbReference type="ARBA" id="ARBA00022980"/>
    </source>
</evidence>
<comment type="caution">
    <text evidence="7">The sequence shown here is derived from an EMBL/GenBank/DDBJ whole genome shotgun (WGS) entry which is preliminary data.</text>
</comment>
<evidence type="ECO:0000313" key="8">
    <source>
        <dbReference type="Proteomes" id="UP001347796"/>
    </source>
</evidence>
<dbReference type="InterPro" id="IPR000509">
    <property type="entry name" value="Ribosomal_eL36"/>
</dbReference>
<proteinExistence type="inferred from homology"/>
<evidence type="ECO:0000313" key="7">
    <source>
        <dbReference type="EMBL" id="KAK6178986.1"/>
    </source>
</evidence>
<dbReference type="EMBL" id="JAZGQO010000008">
    <property type="protein sequence ID" value="KAK6178986.1"/>
    <property type="molecule type" value="Genomic_DNA"/>
</dbReference>
<accession>A0AAN8JMQ1</accession>
<dbReference type="PANTHER" id="PTHR10114">
    <property type="entry name" value="60S RIBOSOMAL PROTEIN L36"/>
    <property type="match status" value="1"/>
</dbReference>
<keyword evidence="4" id="KW-0687">Ribonucleoprotein</keyword>
<evidence type="ECO:0000256" key="2">
    <source>
        <dbReference type="ARBA" id="ARBA00011133"/>
    </source>
</evidence>
<dbReference type="Gene3D" id="1.10.10.1760">
    <property type="entry name" value="60S ribosomal protein L36"/>
    <property type="match status" value="1"/>
</dbReference>
<keyword evidence="8" id="KW-1185">Reference proteome</keyword>
<sequence length="116" mass="13586">MTNKYISNMAVGVKKGHKVTKIENPKKKKANRTKGRVTKKNKFCRDIVRELVGFSPYERRCQELLKVSREKRALKFLKKRLGAHTRGKKKREEMQAVIRAQRKAAQEHEHEEEDAA</sequence>
<keyword evidence="3" id="KW-0689">Ribosomal protein</keyword>
<dbReference type="GO" id="GO:0005840">
    <property type="term" value="C:ribosome"/>
    <property type="evidence" value="ECO:0007669"/>
    <property type="project" value="UniProtKB-KW"/>
</dbReference>
<name>A0AAN8JMQ1_PATCE</name>
<evidence type="ECO:0000256" key="6">
    <source>
        <dbReference type="ARBA" id="ARBA00035331"/>
    </source>
</evidence>
<evidence type="ECO:0000256" key="4">
    <source>
        <dbReference type="ARBA" id="ARBA00023274"/>
    </source>
</evidence>
<dbReference type="GO" id="GO:1990904">
    <property type="term" value="C:ribonucleoprotein complex"/>
    <property type="evidence" value="ECO:0007669"/>
    <property type="project" value="UniProtKB-KW"/>
</dbReference>
<dbReference type="Proteomes" id="UP001347796">
    <property type="component" value="Unassembled WGS sequence"/>
</dbReference>
<gene>
    <name evidence="7" type="ORF">SNE40_011448</name>
</gene>
<reference evidence="7 8" key="1">
    <citation type="submission" date="2024-01" db="EMBL/GenBank/DDBJ databases">
        <title>The genome of the rayed Mediterranean limpet Patella caerulea (Linnaeus, 1758).</title>
        <authorList>
            <person name="Anh-Thu Weber A."/>
            <person name="Halstead-Nussloch G."/>
        </authorList>
    </citation>
    <scope>NUCLEOTIDE SEQUENCE [LARGE SCALE GENOMIC DNA]</scope>
    <source>
        <strain evidence="7">AATW-2023a</strain>
        <tissue evidence="7">Whole specimen</tissue>
    </source>
</reference>